<dbReference type="PROSITE" id="PS50851">
    <property type="entry name" value="CHEW"/>
    <property type="match status" value="1"/>
</dbReference>
<feature type="domain" description="CheW-like" evidence="1">
    <location>
        <begin position="24"/>
        <end position="168"/>
    </location>
</feature>
<proteinExistence type="predicted"/>
<protein>
    <submittedName>
        <fullName evidence="2">Chemotaxis protein CheW</fullName>
    </submittedName>
</protein>
<dbReference type="CDD" id="cd00732">
    <property type="entry name" value="CheW"/>
    <property type="match status" value="1"/>
</dbReference>
<accession>A0ABT7DVF8</accession>
<dbReference type="Gene3D" id="2.40.50.180">
    <property type="entry name" value="CheA-289, Domain 4"/>
    <property type="match status" value="1"/>
</dbReference>
<organism evidence="2 3">
    <name type="scientific">Parachitinimonas caeni</name>
    <dbReference type="NCBI Taxonomy" id="3031301"/>
    <lineage>
        <taxon>Bacteria</taxon>
        <taxon>Pseudomonadati</taxon>
        <taxon>Pseudomonadota</taxon>
        <taxon>Betaproteobacteria</taxon>
        <taxon>Neisseriales</taxon>
        <taxon>Chitinibacteraceae</taxon>
        <taxon>Parachitinimonas</taxon>
    </lineage>
</organism>
<dbReference type="Gene3D" id="2.30.30.40">
    <property type="entry name" value="SH3 Domains"/>
    <property type="match status" value="1"/>
</dbReference>
<dbReference type="PANTHER" id="PTHR22617">
    <property type="entry name" value="CHEMOTAXIS SENSOR HISTIDINE KINASE-RELATED"/>
    <property type="match status" value="1"/>
</dbReference>
<dbReference type="PANTHER" id="PTHR22617:SF41">
    <property type="entry name" value="CHEMOTAXIS SIGNAL TRANSDUCTION SYSTEM ADAPTOR PROTEIN CHEW"/>
    <property type="match status" value="1"/>
</dbReference>
<dbReference type="Proteomes" id="UP001172778">
    <property type="component" value="Unassembled WGS sequence"/>
</dbReference>
<sequence length="182" mass="20165">MSRVISKSSREMQERNAAQELQDLHQYLTFTLGGEAFAMDILHIKEIIEYGGVTEVPLMPSFVRGVINLRGAVVPVIDLSVRFGRQPTQIAKRTCIVIIEVSFNGEMQDIGVIVDAVNEVLDIPGQDIEPAPAFGSKIRSEFILGMGKVNQRFVIVLDVNQVLSLEEMSVLVETDVSRHLDA</sequence>
<comment type="caution">
    <text evidence="2">The sequence shown here is derived from an EMBL/GenBank/DDBJ whole genome shotgun (WGS) entry which is preliminary data.</text>
</comment>
<name>A0ABT7DVF8_9NEIS</name>
<gene>
    <name evidence="2" type="ORF">PZA18_08330</name>
</gene>
<keyword evidence="3" id="KW-1185">Reference proteome</keyword>
<evidence type="ECO:0000313" key="3">
    <source>
        <dbReference type="Proteomes" id="UP001172778"/>
    </source>
</evidence>
<evidence type="ECO:0000259" key="1">
    <source>
        <dbReference type="PROSITE" id="PS50851"/>
    </source>
</evidence>
<evidence type="ECO:0000313" key="2">
    <source>
        <dbReference type="EMBL" id="MDK2124051.1"/>
    </source>
</evidence>
<dbReference type="InterPro" id="IPR039315">
    <property type="entry name" value="CheW"/>
</dbReference>
<dbReference type="SMART" id="SM00260">
    <property type="entry name" value="CheW"/>
    <property type="match status" value="1"/>
</dbReference>
<dbReference type="Pfam" id="PF01584">
    <property type="entry name" value="CheW"/>
    <property type="match status" value="1"/>
</dbReference>
<dbReference type="SUPFAM" id="SSF50341">
    <property type="entry name" value="CheW-like"/>
    <property type="match status" value="1"/>
</dbReference>
<reference evidence="2" key="1">
    <citation type="submission" date="2023-03" db="EMBL/GenBank/DDBJ databases">
        <title>Chitinimonas shenzhenensis gen. nov., sp. nov., a novel member of family Burkholderiaceae isolated from activated sludge collected in Shen Zhen, China.</title>
        <authorList>
            <person name="Wang X."/>
        </authorList>
    </citation>
    <scope>NUCLEOTIDE SEQUENCE</scope>
    <source>
        <strain evidence="2">DQS-5</strain>
    </source>
</reference>
<dbReference type="InterPro" id="IPR002545">
    <property type="entry name" value="CheW-lke_dom"/>
</dbReference>
<dbReference type="InterPro" id="IPR036061">
    <property type="entry name" value="CheW-like_dom_sf"/>
</dbReference>
<dbReference type="EMBL" id="JARRAF010000007">
    <property type="protein sequence ID" value="MDK2124051.1"/>
    <property type="molecule type" value="Genomic_DNA"/>
</dbReference>